<sequence>MERTGDGSEVNIRALAKAAGVHSSRIGELLSGKQQTTSARIAEKVAARCGVDLLVLWVPDGRTTRTQRRTR</sequence>
<dbReference type="Proteomes" id="UP001614394">
    <property type="component" value="Unassembled WGS sequence"/>
</dbReference>
<name>A0ABW8C1Q5_9ACTN</name>
<evidence type="ECO:0000313" key="2">
    <source>
        <dbReference type="EMBL" id="MFI9100357.1"/>
    </source>
</evidence>
<dbReference type="Pfam" id="PF01381">
    <property type="entry name" value="HTH_3"/>
    <property type="match status" value="1"/>
</dbReference>
<dbReference type="SUPFAM" id="SSF47413">
    <property type="entry name" value="lambda repressor-like DNA-binding domains"/>
    <property type="match status" value="1"/>
</dbReference>
<dbReference type="EMBL" id="JBITYG010000002">
    <property type="protein sequence ID" value="MFI9100357.1"/>
    <property type="molecule type" value="Genomic_DNA"/>
</dbReference>
<dbReference type="InterPro" id="IPR001387">
    <property type="entry name" value="Cro/C1-type_HTH"/>
</dbReference>
<proteinExistence type="predicted"/>
<feature type="domain" description="HTH cro/C1-type" evidence="1">
    <location>
        <begin position="13"/>
        <end position="56"/>
    </location>
</feature>
<reference evidence="2 3" key="1">
    <citation type="submission" date="2024-10" db="EMBL/GenBank/DDBJ databases">
        <title>The Natural Products Discovery Center: Release of the First 8490 Sequenced Strains for Exploring Actinobacteria Biosynthetic Diversity.</title>
        <authorList>
            <person name="Kalkreuter E."/>
            <person name="Kautsar S.A."/>
            <person name="Yang D."/>
            <person name="Bader C.D."/>
            <person name="Teijaro C.N."/>
            <person name="Fluegel L."/>
            <person name="Davis C.M."/>
            <person name="Simpson J.R."/>
            <person name="Lauterbach L."/>
            <person name="Steele A.D."/>
            <person name="Gui C."/>
            <person name="Meng S."/>
            <person name="Li G."/>
            <person name="Viehrig K."/>
            <person name="Ye F."/>
            <person name="Su P."/>
            <person name="Kiefer A.F."/>
            <person name="Nichols A."/>
            <person name="Cepeda A.J."/>
            <person name="Yan W."/>
            <person name="Fan B."/>
            <person name="Jiang Y."/>
            <person name="Adhikari A."/>
            <person name="Zheng C.-J."/>
            <person name="Schuster L."/>
            <person name="Cowan T.M."/>
            <person name="Smanski M.J."/>
            <person name="Chevrette M.G."/>
            <person name="De Carvalho L.P.S."/>
            <person name="Shen B."/>
        </authorList>
    </citation>
    <scope>NUCLEOTIDE SEQUENCE [LARGE SCALE GENOMIC DNA]</scope>
    <source>
        <strain evidence="2 3">NPDC053399</strain>
    </source>
</reference>
<organism evidence="2 3">
    <name type="scientific">Streptomyces fildesensis</name>
    <dbReference type="NCBI Taxonomy" id="375757"/>
    <lineage>
        <taxon>Bacteria</taxon>
        <taxon>Bacillati</taxon>
        <taxon>Actinomycetota</taxon>
        <taxon>Actinomycetes</taxon>
        <taxon>Kitasatosporales</taxon>
        <taxon>Streptomycetaceae</taxon>
        <taxon>Streptomyces</taxon>
    </lineage>
</organism>
<accession>A0ABW8C1Q5</accession>
<gene>
    <name evidence="2" type="ORF">ACIGXA_07510</name>
</gene>
<evidence type="ECO:0000313" key="3">
    <source>
        <dbReference type="Proteomes" id="UP001614394"/>
    </source>
</evidence>
<comment type="caution">
    <text evidence="2">The sequence shown here is derived from an EMBL/GenBank/DDBJ whole genome shotgun (WGS) entry which is preliminary data.</text>
</comment>
<keyword evidence="3" id="KW-1185">Reference proteome</keyword>
<protein>
    <submittedName>
        <fullName evidence="2">Helix-turn-helix domain-containing protein</fullName>
    </submittedName>
</protein>
<dbReference type="RefSeq" id="WP_399645454.1">
    <property type="nucleotide sequence ID" value="NZ_JBITYG010000002.1"/>
</dbReference>
<evidence type="ECO:0000259" key="1">
    <source>
        <dbReference type="PROSITE" id="PS50943"/>
    </source>
</evidence>
<dbReference type="InterPro" id="IPR010982">
    <property type="entry name" value="Lambda_DNA-bd_dom_sf"/>
</dbReference>
<dbReference type="PROSITE" id="PS50943">
    <property type="entry name" value="HTH_CROC1"/>
    <property type="match status" value="1"/>
</dbReference>